<feature type="region of interest" description="Disordered" evidence="1">
    <location>
        <begin position="678"/>
        <end position="760"/>
    </location>
</feature>
<accession>A0A9P3GBX5</accession>
<comment type="caution">
    <text evidence="3">The sequence shown here is derived from an EMBL/GenBank/DDBJ whole genome shotgun (WGS) entry which is preliminary data.</text>
</comment>
<dbReference type="GO" id="GO:0005524">
    <property type="term" value="F:ATP binding"/>
    <property type="evidence" value="ECO:0007669"/>
    <property type="project" value="InterPro"/>
</dbReference>
<dbReference type="PROSITE" id="PS00109">
    <property type="entry name" value="PROTEIN_KINASE_TYR"/>
    <property type="match status" value="1"/>
</dbReference>
<dbReference type="PANTHER" id="PTHR38248:SF2">
    <property type="entry name" value="FUNK1 11"/>
    <property type="match status" value="1"/>
</dbReference>
<dbReference type="OrthoDB" id="5592585at2759"/>
<dbReference type="Proteomes" id="UP000703269">
    <property type="component" value="Unassembled WGS sequence"/>
</dbReference>
<protein>
    <recommendedName>
        <fullName evidence="2">Protein kinase domain-containing protein</fullName>
    </recommendedName>
</protein>
<evidence type="ECO:0000313" key="3">
    <source>
        <dbReference type="EMBL" id="GJE92048.1"/>
    </source>
</evidence>
<evidence type="ECO:0000256" key="1">
    <source>
        <dbReference type="SAM" id="MobiDB-lite"/>
    </source>
</evidence>
<dbReference type="InterPro" id="IPR008266">
    <property type="entry name" value="Tyr_kinase_AS"/>
</dbReference>
<name>A0A9P3GBX5_9APHY</name>
<evidence type="ECO:0000259" key="2">
    <source>
        <dbReference type="PROSITE" id="PS50011"/>
    </source>
</evidence>
<keyword evidence="4" id="KW-1185">Reference proteome</keyword>
<reference evidence="3 4" key="1">
    <citation type="submission" date="2021-08" db="EMBL/GenBank/DDBJ databases">
        <title>Draft Genome Sequence of Phanerochaete sordida strain YK-624.</title>
        <authorList>
            <person name="Mori T."/>
            <person name="Dohra H."/>
            <person name="Suzuki T."/>
            <person name="Kawagishi H."/>
            <person name="Hirai H."/>
        </authorList>
    </citation>
    <scope>NUCLEOTIDE SEQUENCE [LARGE SCALE GENOMIC DNA]</scope>
    <source>
        <strain evidence="3 4">YK-624</strain>
    </source>
</reference>
<dbReference type="PROSITE" id="PS50011">
    <property type="entry name" value="PROTEIN_KINASE_DOM"/>
    <property type="match status" value="1"/>
</dbReference>
<dbReference type="GO" id="GO:0004672">
    <property type="term" value="F:protein kinase activity"/>
    <property type="evidence" value="ECO:0007669"/>
    <property type="project" value="InterPro"/>
</dbReference>
<feature type="compositionally biased region" description="Basic and acidic residues" evidence="1">
    <location>
        <begin position="83"/>
        <end position="93"/>
    </location>
</feature>
<proteinExistence type="predicted"/>
<gene>
    <name evidence="3" type="ORF">PsYK624_082010</name>
</gene>
<dbReference type="PANTHER" id="PTHR38248">
    <property type="entry name" value="FUNK1 6"/>
    <property type="match status" value="1"/>
</dbReference>
<evidence type="ECO:0000313" key="4">
    <source>
        <dbReference type="Proteomes" id="UP000703269"/>
    </source>
</evidence>
<feature type="domain" description="Protein kinase" evidence="2">
    <location>
        <begin position="274"/>
        <end position="662"/>
    </location>
</feature>
<dbReference type="InterPro" id="IPR040976">
    <property type="entry name" value="Pkinase_fungal"/>
</dbReference>
<dbReference type="Pfam" id="PF17667">
    <property type="entry name" value="Pkinase_fungal"/>
    <property type="match status" value="1"/>
</dbReference>
<organism evidence="3 4">
    <name type="scientific">Phanerochaete sordida</name>
    <dbReference type="NCBI Taxonomy" id="48140"/>
    <lineage>
        <taxon>Eukaryota</taxon>
        <taxon>Fungi</taxon>
        <taxon>Dikarya</taxon>
        <taxon>Basidiomycota</taxon>
        <taxon>Agaricomycotina</taxon>
        <taxon>Agaricomycetes</taxon>
        <taxon>Polyporales</taxon>
        <taxon>Phanerochaetaceae</taxon>
        <taxon>Phanerochaete</taxon>
    </lineage>
</organism>
<dbReference type="EMBL" id="BPQB01000024">
    <property type="protein sequence ID" value="GJE92048.1"/>
    <property type="molecule type" value="Genomic_DNA"/>
</dbReference>
<feature type="compositionally biased region" description="Polar residues" evidence="1">
    <location>
        <begin position="697"/>
        <end position="707"/>
    </location>
</feature>
<dbReference type="AlphaFoldDB" id="A0A9P3GBX5"/>
<feature type="region of interest" description="Disordered" evidence="1">
    <location>
        <begin position="75"/>
        <end position="95"/>
    </location>
</feature>
<dbReference type="Gene3D" id="1.10.510.10">
    <property type="entry name" value="Transferase(Phosphotransferase) domain 1"/>
    <property type="match status" value="1"/>
</dbReference>
<dbReference type="SUPFAM" id="SSF56112">
    <property type="entry name" value="Protein kinase-like (PK-like)"/>
    <property type="match status" value="1"/>
</dbReference>
<dbReference type="InterPro" id="IPR011009">
    <property type="entry name" value="Kinase-like_dom_sf"/>
</dbReference>
<dbReference type="InterPro" id="IPR000719">
    <property type="entry name" value="Prot_kinase_dom"/>
</dbReference>
<sequence length="760" mass="85687">MSEESQFIGFVSPELFLERFMEPASGPIAVAPADVSQLEAARTVREASEALIRTVEKNKICPGLRLFVTKAKKRNLESPAPRGDSRHACRKAEATNSLQGTKAALCPPLVARRQPRATRRRSTKPKRDFAEYHDFATAELGFEVLLSVDEDPFCDSAPLEHSSDMHPSDAPHTHLVNGAASPHVDEALPQLRSQPAPANHSTIARSTQKAAATRSRLLAHAQATFARQHRCFLFQLVIVQDQVRFVRWDRAGAVVSSRFSAIHHPYLFEFLCQFDQMSDAQRGWDTTVTRATRREAMLFEDALRTFLAAETGTRSIPHGDQTLDSSGTYPTWKVRVVHEDTGEAADLLARRPFAGHQAMFGRATRAYLTFNLNDHRLVFMKDSWRVIDSRLQPEFQIYQELSAHAVPFIPYPMYGGDVHHLDGVLQETFIHLIANEWNEQDPFCPRMDGYIHHRLVQDIAYPLDSARDERELVQVIHDALIVLDRAHSELGLIHRDLSSLNVMLTRDGECLLSDWDHAGKLTQKAHGVGTFQFMSVRLLESKSDAVNEHVDDLESLFWVLLFVAIIRFAVRLDGIDLDMFRDPGSSQRHYIGATKCDHLYSAKYRERFRSAAFVKLLEDLASSWAEYYVAIYVRDEKDLPAELAAFGPDRMKILDQAKQPSFWIEKVASGLRAFDAEQAEASAKAQEHPSITDLDTHPQNLQQNTEEPSAVPVFAVVRSNRKRKAPGDDSSDDTGHPSAQSADRPRRSKRLKTMRGSSSR</sequence>